<comment type="subcellular location">
    <subcellularLocation>
        <location evidence="1">Mitochondrion inner membrane</location>
        <topology evidence="1">Multi-pass membrane protein</topology>
    </subcellularLocation>
</comment>
<dbReference type="SMART" id="SM00382">
    <property type="entry name" value="AAA"/>
    <property type="match status" value="1"/>
</dbReference>
<evidence type="ECO:0000256" key="4">
    <source>
        <dbReference type="ARBA" id="ARBA00022741"/>
    </source>
</evidence>
<dbReference type="GO" id="GO:0005743">
    <property type="term" value="C:mitochondrial inner membrane"/>
    <property type="evidence" value="ECO:0007669"/>
    <property type="project" value="UniProtKB-SubCell"/>
</dbReference>
<dbReference type="Proteomes" id="UP000694580">
    <property type="component" value="Unplaced"/>
</dbReference>
<evidence type="ECO:0000313" key="11">
    <source>
        <dbReference type="Ensembl" id="ENSDCDP00010035684.1"/>
    </source>
</evidence>
<dbReference type="PROSITE" id="PS50893">
    <property type="entry name" value="ABC_TRANSPORTER_2"/>
    <property type="match status" value="1"/>
</dbReference>
<evidence type="ECO:0000256" key="2">
    <source>
        <dbReference type="ARBA" id="ARBA00022448"/>
    </source>
</evidence>
<dbReference type="Pfam" id="PF00664">
    <property type="entry name" value="ABC_membrane"/>
    <property type="match status" value="1"/>
</dbReference>
<evidence type="ECO:0000256" key="5">
    <source>
        <dbReference type="ARBA" id="ARBA00022840"/>
    </source>
</evidence>
<dbReference type="PIRSF" id="PIRSF002773">
    <property type="entry name" value="ABC_prm/ATPase_B"/>
    <property type="match status" value="1"/>
</dbReference>
<sequence>MLKRTRALAVTVAAVCVDLALVYLLDLGWSLRDDGHVAATLLRRWLSSCLRWAAACGTSLVAPGSFRPALRRLLATHCALGPVVETGRVLLASDCLLESFRLWAGSLAAAGVACFFWEVTWPDGNGESNGTEKKQKARVLFMRVIRLYRPDFLFMLGAFIFLALAVLCEMFIPFYTGKVIDILQSQYQWNEFLVAIVFMGLFSLGSSFSAGSRGGLFMCAIARFTKRIKVQLFGALVRQEIGFFDTTKTGDITSRLTIDTNLMGRAVALNVNVLVRTFIRTLGMLSLMLSLSWKLTVLTLMEMPLTGLAQNMYDTYYQKLSKEVQDSMARTNDTAEEVLSGIRTVRGFNAERSESRHYGARLMDTHNLKTHRDTVRAVYLLVRRVKYLSIHLSLVAMLYYGRLIIQSGQMSTGNLVSFLLYQSDLADNIRTLIYIFGDMLNSVGAAGKVFDYLDREPKVKTKGTLKPDTLKGHVQFQNLTFSYPTQAEHQVFKSFSLELKPGKMTVLVGPSGGGKTTCVSLLERFYQAQQGEILLDGLPLQSYQHKYLHNQIVMVGQEPVLFSGSVKDNITYGLENCSLERVQEAARKANAHEFICQLEKGYDTDVGERGSLLAGGQKQRIAIARALVREPQVLILDEVTSSLDMESENMVQQTLANCPNQTLLVIAHRLKTIERADQIVVIDGGTVAERGTHEELMDKKGSYYRLRERLFTDHNTTQGQH</sequence>
<dbReference type="AlphaFoldDB" id="A0AAY4CSI6"/>
<proteinExistence type="predicted"/>
<accession>A0AAY4CSI6</accession>
<dbReference type="Pfam" id="PF00005">
    <property type="entry name" value="ABC_tran"/>
    <property type="match status" value="1"/>
</dbReference>
<dbReference type="GO" id="GO:0005524">
    <property type="term" value="F:ATP binding"/>
    <property type="evidence" value="ECO:0007669"/>
    <property type="project" value="UniProtKB-KW"/>
</dbReference>
<dbReference type="Ensembl" id="ENSDCDT00010044702.1">
    <property type="protein sequence ID" value="ENSDCDP00010035684.1"/>
    <property type="gene ID" value="ENSDCDG00010023051.1"/>
</dbReference>
<keyword evidence="4" id="KW-0547">Nucleotide-binding</keyword>
<dbReference type="GO" id="GO:0015421">
    <property type="term" value="F:ABC-type oligopeptide transporter activity"/>
    <property type="evidence" value="ECO:0007669"/>
    <property type="project" value="TreeGrafter"/>
</dbReference>
<dbReference type="FunFam" id="3.40.50.300:FF:000403">
    <property type="entry name" value="ATP-binding cassette sub-family B member 8, mitochondrial"/>
    <property type="match status" value="1"/>
</dbReference>
<keyword evidence="12" id="KW-1185">Reference proteome</keyword>
<name>A0AAY4CSI6_9TELE</name>
<evidence type="ECO:0000256" key="6">
    <source>
        <dbReference type="ARBA" id="ARBA00022989"/>
    </source>
</evidence>
<keyword evidence="7 8" id="KW-0472">Membrane</keyword>
<feature type="transmembrane region" description="Helical" evidence="8">
    <location>
        <begin position="192"/>
        <end position="222"/>
    </location>
</feature>
<dbReference type="Gene3D" id="3.40.50.300">
    <property type="entry name" value="P-loop containing nucleotide triphosphate hydrolases"/>
    <property type="match status" value="1"/>
</dbReference>
<protein>
    <submittedName>
        <fullName evidence="11">Uncharacterized protein</fullName>
    </submittedName>
</protein>
<gene>
    <name evidence="11" type="primary">LOC114774170</name>
</gene>
<evidence type="ECO:0000256" key="8">
    <source>
        <dbReference type="SAM" id="Phobius"/>
    </source>
</evidence>
<dbReference type="SUPFAM" id="SSF52540">
    <property type="entry name" value="P-loop containing nucleoside triphosphate hydrolases"/>
    <property type="match status" value="1"/>
</dbReference>
<dbReference type="InterPro" id="IPR003593">
    <property type="entry name" value="AAA+_ATPase"/>
</dbReference>
<dbReference type="PANTHER" id="PTHR43394">
    <property type="entry name" value="ATP-DEPENDENT PERMEASE MDL1, MITOCHONDRIAL"/>
    <property type="match status" value="1"/>
</dbReference>
<dbReference type="InterPro" id="IPR017871">
    <property type="entry name" value="ABC_transporter-like_CS"/>
</dbReference>
<dbReference type="GeneTree" id="ENSGT00940000155431"/>
<evidence type="ECO:0000256" key="1">
    <source>
        <dbReference type="ARBA" id="ARBA00004448"/>
    </source>
</evidence>
<dbReference type="Gene3D" id="1.20.1560.10">
    <property type="entry name" value="ABC transporter type 1, transmembrane domain"/>
    <property type="match status" value="2"/>
</dbReference>
<evidence type="ECO:0000313" key="12">
    <source>
        <dbReference type="Proteomes" id="UP000694580"/>
    </source>
</evidence>
<dbReference type="FunFam" id="1.20.1560.10:FF:000058">
    <property type="entry name" value="ABC transporter B family member 25"/>
    <property type="match status" value="1"/>
</dbReference>
<feature type="transmembrane region" description="Helical" evidence="8">
    <location>
        <begin position="7"/>
        <end position="25"/>
    </location>
</feature>
<feature type="transmembrane region" description="Helical" evidence="8">
    <location>
        <begin position="273"/>
        <end position="293"/>
    </location>
</feature>
<dbReference type="InterPro" id="IPR003439">
    <property type="entry name" value="ABC_transporter-like_ATP-bd"/>
</dbReference>
<feature type="domain" description="ABC transporter" evidence="9">
    <location>
        <begin position="474"/>
        <end position="709"/>
    </location>
</feature>
<dbReference type="SUPFAM" id="SSF90123">
    <property type="entry name" value="ABC transporter transmembrane region"/>
    <property type="match status" value="1"/>
</dbReference>
<reference evidence="11" key="1">
    <citation type="submission" date="2025-08" db="UniProtKB">
        <authorList>
            <consortium name="Ensembl"/>
        </authorList>
    </citation>
    <scope>IDENTIFICATION</scope>
</reference>
<dbReference type="PANTHER" id="PTHR43394:SF14">
    <property type="entry name" value="TRANSPORTER 2, ATP BINDING CASSETTE SUBFAMILY B"/>
    <property type="match status" value="1"/>
</dbReference>
<dbReference type="CDD" id="cd18590">
    <property type="entry name" value="ABC_6TM_TAP2"/>
    <property type="match status" value="1"/>
</dbReference>
<dbReference type="InterPro" id="IPR039421">
    <property type="entry name" value="Type_1_exporter"/>
</dbReference>
<dbReference type="PROSITE" id="PS00211">
    <property type="entry name" value="ABC_TRANSPORTER_1"/>
    <property type="match status" value="1"/>
</dbReference>
<dbReference type="InterPro" id="IPR036640">
    <property type="entry name" value="ABC1_TM_sf"/>
</dbReference>
<keyword evidence="2" id="KW-0813">Transport</keyword>
<evidence type="ECO:0000259" key="10">
    <source>
        <dbReference type="PROSITE" id="PS50929"/>
    </source>
</evidence>
<keyword evidence="6 8" id="KW-1133">Transmembrane helix</keyword>
<keyword evidence="3 8" id="KW-0812">Transmembrane</keyword>
<dbReference type="InterPro" id="IPR027417">
    <property type="entry name" value="P-loop_NTPase"/>
</dbReference>
<keyword evidence="5" id="KW-0067">ATP-binding</keyword>
<reference evidence="11" key="2">
    <citation type="submission" date="2025-09" db="UniProtKB">
        <authorList>
            <consortium name="Ensembl"/>
        </authorList>
    </citation>
    <scope>IDENTIFICATION</scope>
</reference>
<dbReference type="GO" id="GO:0016887">
    <property type="term" value="F:ATP hydrolysis activity"/>
    <property type="evidence" value="ECO:0007669"/>
    <property type="project" value="InterPro"/>
</dbReference>
<evidence type="ECO:0000259" key="9">
    <source>
        <dbReference type="PROSITE" id="PS50893"/>
    </source>
</evidence>
<feature type="domain" description="ABC transmembrane type-1" evidence="10">
    <location>
        <begin position="156"/>
        <end position="441"/>
    </location>
</feature>
<evidence type="ECO:0000256" key="3">
    <source>
        <dbReference type="ARBA" id="ARBA00022692"/>
    </source>
</evidence>
<feature type="transmembrane region" description="Helical" evidence="8">
    <location>
        <begin position="152"/>
        <end position="172"/>
    </location>
</feature>
<evidence type="ECO:0000256" key="7">
    <source>
        <dbReference type="ARBA" id="ARBA00023136"/>
    </source>
</evidence>
<dbReference type="PROSITE" id="PS50929">
    <property type="entry name" value="ABC_TM1F"/>
    <property type="match status" value="1"/>
</dbReference>
<organism evidence="11 12">
    <name type="scientific">Denticeps clupeoides</name>
    <name type="common">denticle herring</name>
    <dbReference type="NCBI Taxonomy" id="299321"/>
    <lineage>
        <taxon>Eukaryota</taxon>
        <taxon>Metazoa</taxon>
        <taxon>Chordata</taxon>
        <taxon>Craniata</taxon>
        <taxon>Vertebrata</taxon>
        <taxon>Euteleostomi</taxon>
        <taxon>Actinopterygii</taxon>
        <taxon>Neopterygii</taxon>
        <taxon>Teleostei</taxon>
        <taxon>Clupei</taxon>
        <taxon>Clupeiformes</taxon>
        <taxon>Denticipitoidei</taxon>
        <taxon>Denticipitidae</taxon>
        <taxon>Denticeps</taxon>
    </lineage>
</organism>
<feature type="transmembrane region" description="Helical" evidence="8">
    <location>
        <begin position="45"/>
        <end position="66"/>
    </location>
</feature>
<dbReference type="InterPro" id="IPR011527">
    <property type="entry name" value="ABC1_TM_dom"/>
</dbReference>